<dbReference type="PANTHER" id="PTHR38479">
    <property type="entry name" value="LMO0824 PROTEIN"/>
    <property type="match status" value="1"/>
</dbReference>
<dbReference type="PANTHER" id="PTHR38479:SF2">
    <property type="entry name" value="WINGED HELIX DNA-BINDING DOMAIN-CONTAINING PROTEIN"/>
    <property type="match status" value="1"/>
</dbReference>
<dbReference type="EMBL" id="JACHIN010000004">
    <property type="protein sequence ID" value="MBB5077674.1"/>
    <property type="molecule type" value="Genomic_DNA"/>
</dbReference>
<dbReference type="Pfam" id="PF06224">
    <property type="entry name" value="AlkZ-like"/>
    <property type="match status" value="1"/>
</dbReference>
<dbReference type="AlphaFoldDB" id="A0A7W8A2A4"/>
<reference evidence="1 2" key="1">
    <citation type="submission" date="2020-08" db="EMBL/GenBank/DDBJ databases">
        <title>Genomic Encyclopedia of Type Strains, Phase IV (KMG-IV): sequencing the most valuable type-strain genomes for metagenomic binning, comparative biology and taxonomic classification.</title>
        <authorList>
            <person name="Goeker M."/>
        </authorList>
    </citation>
    <scope>NUCLEOTIDE SEQUENCE [LARGE SCALE GENOMIC DNA]</scope>
    <source>
        <strain evidence="1 2">DSM 45385</strain>
    </source>
</reference>
<proteinExistence type="predicted"/>
<comment type="caution">
    <text evidence="1">The sequence shown here is derived from an EMBL/GenBank/DDBJ whole genome shotgun (WGS) entry which is preliminary data.</text>
</comment>
<evidence type="ECO:0000313" key="1">
    <source>
        <dbReference type="EMBL" id="MBB5077674.1"/>
    </source>
</evidence>
<dbReference type="Proteomes" id="UP000568380">
    <property type="component" value="Unassembled WGS sequence"/>
</dbReference>
<dbReference type="RefSeq" id="WP_221340449.1">
    <property type="nucleotide sequence ID" value="NZ_JACHIN010000004.1"/>
</dbReference>
<dbReference type="InterPro" id="IPR009351">
    <property type="entry name" value="AlkZ-like"/>
</dbReference>
<accession>A0A7W8A2A4</accession>
<protein>
    <recommendedName>
        <fullName evidence="3">Winged helix DNA-binding domain-containing protein</fullName>
    </recommendedName>
</protein>
<organism evidence="1 2">
    <name type="scientific">Nonomuraea endophytica</name>
    <dbReference type="NCBI Taxonomy" id="714136"/>
    <lineage>
        <taxon>Bacteria</taxon>
        <taxon>Bacillati</taxon>
        <taxon>Actinomycetota</taxon>
        <taxon>Actinomycetes</taxon>
        <taxon>Streptosporangiales</taxon>
        <taxon>Streptosporangiaceae</taxon>
        <taxon>Nonomuraea</taxon>
    </lineage>
</organism>
<keyword evidence="2" id="KW-1185">Reference proteome</keyword>
<gene>
    <name evidence="1" type="ORF">HNR40_003149</name>
</gene>
<name>A0A7W8A2A4_9ACTN</name>
<evidence type="ECO:0000313" key="2">
    <source>
        <dbReference type="Proteomes" id="UP000568380"/>
    </source>
</evidence>
<sequence length="373" mass="41414">MRLTMRRLNRATLARQLLLRRERLPVAEGVRRIAALQAQEAASPYLALWNRLDGFDPADLDAAFAAHEVVKSTLMRITLHAVHAGDYPAFHNAMVPSLRGARLGDRRFTGAGLSVADADALLPHLLEFAAGPRTKAEIEELIRERLGAHQPRMWWALRTFAPLHHVPTGGPWSFGARGAFTVTRLPRMGPDERQESVHHLVHRYLEAFGPASVADIAQFSLLTRPVLRQAVTGFDQLEGPDGTVLYDVPGGQIPEEDTPAPPRLLPMWDSVLLAYSDRSRVIPPDFRRLVTRQNGDVLPSLLVDGQVAGVWRPADGGIEASAFRPLSDRDWAGLAAEARALVKFLAARDPAVYRRYTHWWAKLPQAEVRLLPA</sequence>
<evidence type="ECO:0008006" key="3">
    <source>
        <dbReference type="Google" id="ProtNLM"/>
    </source>
</evidence>